<dbReference type="InterPro" id="IPR016024">
    <property type="entry name" value="ARM-type_fold"/>
</dbReference>
<dbReference type="InterPro" id="IPR021392">
    <property type="entry name" value="Focadhesin_C"/>
</dbReference>
<dbReference type="SUPFAM" id="SSF48371">
    <property type="entry name" value="ARM repeat"/>
    <property type="match status" value="1"/>
</dbReference>
<dbReference type="Pfam" id="PF12530">
    <property type="entry name" value="DUF3730"/>
    <property type="match status" value="1"/>
</dbReference>
<dbReference type="InterPro" id="IPR045163">
    <property type="entry name" value="Focadhesin/RST1"/>
</dbReference>
<feature type="domain" description="Focadhesin C-terminal" evidence="1">
    <location>
        <begin position="856"/>
        <end position="1407"/>
    </location>
</feature>
<dbReference type="PANTHER" id="PTHR16212">
    <property type="entry name" value="FOCADHESIN FAMILY MEMBER"/>
    <property type="match status" value="1"/>
</dbReference>
<dbReference type="Proteomes" id="UP001519460">
    <property type="component" value="Unassembled WGS sequence"/>
</dbReference>
<comment type="caution">
    <text evidence="3">The sequence shown here is derived from an EMBL/GenBank/DDBJ whole genome shotgun (WGS) entry which is preliminary data.</text>
</comment>
<feature type="domain" description="DUF3730" evidence="2">
    <location>
        <begin position="238"/>
        <end position="314"/>
    </location>
</feature>
<protein>
    <recommendedName>
        <fullName evidence="5">DUF3730 domain-containing protein</fullName>
    </recommendedName>
</protein>
<proteinExistence type="predicted"/>
<feature type="non-terminal residue" evidence="3">
    <location>
        <position position="1"/>
    </location>
</feature>
<evidence type="ECO:0008006" key="5">
    <source>
        <dbReference type="Google" id="ProtNLM"/>
    </source>
</evidence>
<evidence type="ECO:0000313" key="4">
    <source>
        <dbReference type="Proteomes" id="UP001519460"/>
    </source>
</evidence>
<accession>A0ABD0JYB2</accession>
<keyword evidence="4" id="KW-1185">Reference proteome</keyword>
<dbReference type="PANTHER" id="PTHR16212:SF4">
    <property type="entry name" value="FOCADHESIN"/>
    <property type="match status" value="1"/>
</dbReference>
<dbReference type="Pfam" id="PF11229">
    <property type="entry name" value="Focadhesin"/>
    <property type="match status" value="1"/>
</dbReference>
<sequence length="1433" mass="155216">VNTWEEVSQLIHHVRDLLDTLTDSSQDVCEAERGRLVQSAVSLLLPAVRHKLDIGGLLGSVVGLLNTHSKCVAGMEVVSDLTELLMVLGPSSPTLLLTLELGQMTQQVTALTTKMVVGATSALQAVEKLLNGKLQPVVPPKTAVRPASLHLFAASLEHYTLTQLTSAVTGSAQDTCLWLSHLHKQLSGGGDSLNVSSQLTCTVAAMLVIDRTLEVTQRALDVLIHIARLDKTKAPLFLPLLLYCLRRETMPETRLLLLEHIPKMAQHKFCIAPILKTIQALMSSPKLQPVAIRLMTTLWEIQDRCFPQLLKAIEQHGAEMLAPLSAILQSATGVDGGPASALALEGLYYLCEAEKFQDECVTSLWLYTRSTDPLVQGAAYQALASYSRNSFRVSHLPKQVCEDLHQQVEVMRQQLQDDSVLDIDSVFTFIPGVCFTRLLQSLPATVLDDFEGFLSSMVGKEVDDLPRGIYHSATRRYGTAGSQDKAIASIPAFLATQYEKTKQPGLRPSLAAGLLFCHDPAVEVGRDGRPRKHYLVKHGKQFLDMFKTLLNEIPIQPSEWHRMMLMPQAWASFVERLFHALIESRKAELELQVKHGHISHDQLAEKTNTAWLFARDAIVDVLKTSSRGSPSQQANVVLSLAGLIVSTSRMAASLDPEVLKECDTATEHVSHLHWLNVAMDTILSLRDVKYQPRGKLLGLCQQRSAEDRTAASMLTQCTACLSLASVIPTLITSDTDLIFLIMRELTQSLPGGAKADESSALAFHTGLGLGMVVGCLLGMGMALTGLCSEGKTESRAHVSAMSDRLTTLLEQISADHSSYQALCVCLASVSGTAFGANILPIERVNATLHLLETAHRQHPQVTGPSLALGMLCYSLSKMGHPGVAALRQTLTAQWLQTVATDSAPREKVAALNGVMALIGSEQTLIVVQAGVSLTSSDVKVSEVIQAVTRIVQGDPDLGIQCNAAWMLGHMYLSASAVAENRASVPPNYDYLAESSSLRAIVDLLLDTGKQGPEFVSQRVVKVALTALQDDVRHPLPPLNWAGVLTPLTRMHFGLECQQLCLSLAMSQSASSPTAAMFLSSWLTPPLVLSLDDGSKRALYESLPKLIKSVPLSVLSTFLERSCSHTLSAEGYSPNMAVAVLQGLTASLKVPDPPEAVAAVLFQTAGRMYSLLPSEFQPLLYGNMAECLANVPDDIFDSITADDYTTGVCSLKGFYVGCYLVAAGSQPITLLNGLIDSTMNNPQGDEDTLLYVLAHCLWMLVENRTETSGPMARLNWIVELLGHTRNIAAGAVPLSSPTQTLGKAVGFSVTVVAMALSLLTSTRPTPDLGMDPELLKVKDSKAVEVKGDGQAAVPSWSGELRETLLKQLPVSVLRFQQCPWDQVLPKVFDWLMTMSRLPDDVLPSCYTQACTGNPLTSSCTTRGSVVQHRQSPVG</sequence>
<organism evidence="3 4">
    <name type="scientific">Batillaria attramentaria</name>
    <dbReference type="NCBI Taxonomy" id="370345"/>
    <lineage>
        <taxon>Eukaryota</taxon>
        <taxon>Metazoa</taxon>
        <taxon>Spiralia</taxon>
        <taxon>Lophotrochozoa</taxon>
        <taxon>Mollusca</taxon>
        <taxon>Gastropoda</taxon>
        <taxon>Caenogastropoda</taxon>
        <taxon>Sorbeoconcha</taxon>
        <taxon>Cerithioidea</taxon>
        <taxon>Batillariidae</taxon>
        <taxon>Batillaria</taxon>
    </lineage>
</organism>
<evidence type="ECO:0000313" key="3">
    <source>
        <dbReference type="EMBL" id="KAK7480036.1"/>
    </source>
</evidence>
<evidence type="ECO:0000259" key="1">
    <source>
        <dbReference type="Pfam" id="PF11229"/>
    </source>
</evidence>
<dbReference type="EMBL" id="JACVVK020000290">
    <property type="protein sequence ID" value="KAK7480036.1"/>
    <property type="molecule type" value="Genomic_DNA"/>
</dbReference>
<dbReference type="InterPro" id="IPR022542">
    <property type="entry name" value="FOCAD/RST1_DUF3730"/>
</dbReference>
<gene>
    <name evidence="3" type="ORF">BaRGS_00028769</name>
</gene>
<name>A0ABD0JYB2_9CAEN</name>
<evidence type="ECO:0000259" key="2">
    <source>
        <dbReference type="Pfam" id="PF12530"/>
    </source>
</evidence>
<reference evidence="3 4" key="1">
    <citation type="journal article" date="2023" name="Sci. Data">
        <title>Genome assembly of the Korean intertidal mud-creeper Batillaria attramentaria.</title>
        <authorList>
            <person name="Patra A.K."/>
            <person name="Ho P.T."/>
            <person name="Jun S."/>
            <person name="Lee S.J."/>
            <person name="Kim Y."/>
            <person name="Won Y.J."/>
        </authorList>
    </citation>
    <scope>NUCLEOTIDE SEQUENCE [LARGE SCALE GENOMIC DNA]</scope>
    <source>
        <strain evidence="3">Wonlab-2016</strain>
    </source>
</reference>